<evidence type="ECO:0000313" key="2">
    <source>
        <dbReference type="Proteomes" id="UP000249723"/>
    </source>
</evidence>
<dbReference type="OrthoDB" id="2537413at2759"/>
<organism evidence="1 2">
    <name type="scientific">Microbotryum saponariae</name>
    <dbReference type="NCBI Taxonomy" id="289078"/>
    <lineage>
        <taxon>Eukaryota</taxon>
        <taxon>Fungi</taxon>
        <taxon>Dikarya</taxon>
        <taxon>Basidiomycota</taxon>
        <taxon>Pucciniomycotina</taxon>
        <taxon>Microbotryomycetes</taxon>
        <taxon>Microbotryales</taxon>
        <taxon>Microbotryaceae</taxon>
        <taxon>Microbotryum</taxon>
    </lineage>
</organism>
<sequence length="215" mass="22765">MLVRGIISSVLLASMCSALPILYTPKWALGAHRLKALKPRVLLSVLNRGLSAFKRCAPSAHFADVRHRKNILTPGNSLINTNVLANVLGYTVQKTDDFNRCILKSEGNCTGKGVLGVQTNLQLLNLLKVCSCVKVLNPLSNQVTYPPCPANASPSPICAQASGQCGCERDLGYYLTKVNGTQLIATVLGMSGCVCSRGYVDDLAGGCISACLVIG</sequence>
<dbReference type="AlphaFoldDB" id="A0A2X0L7N8"/>
<proteinExistence type="predicted"/>
<name>A0A2X0L7N8_9BASI</name>
<accession>A0A2X0L7N8</accession>
<keyword evidence="2" id="KW-1185">Reference proteome</keyword>
<dbReference type="Proteomes" id="UP000249723">
    <property type="component" value="Unassembled WGS sequence"/>
</dbReference>
<dbReference type="STRING" id="289078.A0A2X0L7N8"/>
<evidence type="ECO:0000313" key="1">
    <source>
        <dbReference type="EMBL" id="SCZ87707.1"/>
    </source>
</evidence>
<protein>
    <submittedName>
        <fullName evidence="1">BZ3500_MvSof-1268-A1-R1_Chr2-2g05173 protein</fullName>
    </submittedName>
</protein>
<gene>
    <name evidence="1" type="ORF">BZ3500_MVSOF-1268-A1-R1_CHR2-2G05173</name>
</gene>
<dbReference type="EMBL" id="FMWP01000010">
    <property type="protein sequence ID" value="SCZ87707.1"/>
    <property type="molecule type" value="Genomic_DNA"/>
</dbReference>
<reference evidence="2" key="1">
    <citation type="submission" date="2016-10" db="EMBL/GenBank/DDBJ databases">
        <authorList>
            <person name="Jeantristanb JTB J.-T."/>
            <person name="Ricardo R."/>
        </authorList>
    </citation>
    <scope>NUCLEOTIDE SEQUENCE [LARGE SCALE GENOMIC DNA]</scope>
</reference>